<dbReference type="PANTHER" id="PTHR12993">
    <property type="entry name" value="N-ACETYLGLUCOSAMINYL-PHOSPHATIDYLINOSITOL DE-N-ACETYLASE-RELATED"/>
    <property type="match status" value="1"/>
</dbReference>
<dbReference type="GO" id="GO:0016137">
    <property type="term" value="P:glycoside metabolic process"/>
    <property type="evidence" value="ECO:0007669"/>
    <property type="project" value="UniProtKB-ARBA"/>
</dbReference>
<dbReference type="OrthoDB" id="158614at2"/>
<evidence type="ECO:0000256" key="1">
    <source>
        <dbReference type="ARBA" id="ARBA00022833"/>
    </source>
</evidence>
<reference evidence="2 3" key="1">
    <citation type="submission" date="2018-11" db="EMBL/GenBank/DDBJ databases">
        <title>Trebonia kvetii gen.nov., sp.nov., a novel acidophilic actinobacterium, and proposal of the new actinobacterial family Treboniaceae fam. nov.</title>
        <authorList>
            <person name="Rapoport D."/>
            <person name="Sagova-Mareckova M."/>
            <person name="Sedlacek I."/>
            <person name="Provaznik J."/>
            <person name="Kralova S."/>
            <person name="Pavlinic D."/>
            <person name="Benes V."/>
            <person name="Kopecky J."/>
        </authorList>
    </citation>
    <scope>NUCLEOTIDE SEQUENCE [LARGE SCALE GENOMIC DNA]</scope>
    <source>
        <strain evidence="2 3">15Tr583</strain>
    </source>
</reference>
<evidence type="ECO:0000313" key="3">
    <source>
        <dbReference type="Proteomes" id="UP000460272"/>
    </source>
</evidence>
<proteinExistence type="predicted"/>
<dbReference type="AlphaFoldDB" id="A0A6P2C4V3"/>
<keyword evidence="1" id="KW-0862">Zinc</keyword>
<dbReference type="InterPro" id="IPR024078">
    <property type="entry name" value="LmbE-like_dom_sf"/>
</dbReference>
<dbReference type="Gene3D" id="3.40.50.10320">
    <property type="entry name" value="LmbE-like"/>
    <property type="match status" value="1"/>
</dbReference>
<dbReference type="Pfam" id="PF02585">
    <property type="entry name" value="PIG-L"/>
    <property type="match status" value="1"/>
</dbReference>
<dbReference type="SUPFAM" id="SSF102588">
    <property type="entry name" value="LmbE-like"/>
    <property type="match status" value="1"/>
</dbReference>
<dbReference type="PANTHER" id="PTHR12993:SF11">
    <property type="entry name" value="N-ACETYLGLUCOSAMINYL-PHOSPHATIDYLINOSITOL DE-N-ACETYLASE"/>
    <property type="match status" value="1"/>
</dbReference>
<dbReference type="GO" id="GO:0016811">
    <property type="term" value="F:hydrolase activity, acting on carbon-nitrogen (but not peptide) bonds, in linear amides"/>
    <property type="evidence" value="ECO:0007669"/>
    <property type="project" value="TreeGrafter"/>
</dbReference>
<gene>
    <name evidence="2" type="ORF">EAS64_00650</name>
</gene>
<dbReference type="Proteomes" id="UP000460272">
    <property type="component" value="Unassembled WGS sequence"/>
</dbReference>
<evidence type="ECO:0000313" key="2">
    <source>
        <dbReference type="EMBL" id="TVZ06017.1"/>
    </source>
</evidence>
<dbReference type="EMBL" id="RPFW01000001">
    <property type="protein sequence ID" value="TVZ06017.1"/>
    <property type="molecule type" value="Genomic_DNA"/>
</dbReference>
<dbReference type="InterPro" id="IPR003737">
    <property type="entry name" value="GlcNAc_PI_deacetylase-related"/>
</dbReference>
<dbReference type="RefSeq" id="WP_145850771.1">
    <property type="nucleotide sequence ID" value="NZ_RPFW01000001.1"/>
</dbReference>
<accession>A0A6P2C4V3</accession>
<sequence>MAEALTLMAVHAHPDDEASGGGILATYADQGVRVVVVTCTNGEFGDAPGGIKPGQDGHDPQAVARLRLAELDESARILQVSALEPLGYHDSGMEEWEYKARPDAFCNVPIETVAGRIGELITKYQPQVLVTYDDAGAYQHPDHVHASLAAQLAATQTGIPEKVYLSTMKGSNWRKIWDALREAGEEVPNWDNDSEEAKERAARALESEARITTTVDIRPVLERKRAALFAHGSQINDSWFSKLPQEVAEQAFGYEYFIRIADTTGTPLPEDDLFAGLRTGA</sequence>
<organism evidence="2 3">
    <name type="scientific">Trebonia kvetii</name>
    <dbReference type="NCBI Taxonomy" id="2480626"/>
    <lineage>
        <taxon>Bacteria</taxon>
        <taxon>Bacillati</taxon>
        <taxon>Actinomycetota</taxon>
        <taxon>Actinomycetes</taxon>
        <taxon>Streptosporangiales</taxon>
        <taxon>Treboniaceae</taxon>
        <taxon>Trebonia</taxon>
    </lineage>
</organism>
<protein>
    <submittedName>
        <fullName evidence="2">GlcNAc-PI de-N-acetylase</fullName>
    </submittedName>
</protein>
<comment type="caution">
    <text evidence="2">The sequence shown here is derived from an EMBL/GenBank/DDBJ whole genome shotgun (WGS) entry which is preliminary data.</text>
</comment>
<name>A0A6P2C4V3_9ACTN</name>
<keyword evidence="3" id="KW-1185">Reference proteome</keyword>